<dbReference type="InterPro" id="IPR011990">
    <property type="entry name" value="TPR-like_helical_dom_sf"/>
</dbReference>
<name>A0A9X3DW13_9GAMM</name>
<dbReference type="Gene3D" id="1.25.40.10">
    <property type="entry name" value="Tetratricopeptide repeat domain"/>
    <property type="match status" value="1"/>
</dbReference>
<comment type="caution">
    <text evidence="2">The sequence shown here is derived from an EMBL/GenBank/DDBJ whole genome shotgun (WGS) entry which is preliminary data.</text>
</comment>
<feature type="chain" id="PRO_5040910116" evidence="1">
    <location>
        <begin position="19"/>
        <end position="239"/>
    </location>
</feature>
<reference evidence="2" key="1">
    <citation type="submission" date="2022-11" db="EMBL/GenBank/DDBJ databases">
        <title>Biodiversity and phylogenetic relationships of bacteria.</title>
        <authorList>
            <person name="Machado R.A.R."/>
            <person name="Bhat A."/>
            <person name="Loulou A."/>
            <person name="Kallel S."/>
        </authorList>
    </citation>
    <scope>NUCLEOTIDE SEQUENCE</scope>
    <source>
        <strain evidence="2">A-IN1</strain>
    </source>
</reference>
<dbReference type="SUPFAM" id="SSF48452">
    <property type="entry name" value="TPR-like"/>
    <property type="match status" value="1"/>
</dbReference>
<keyword evidence="3" id="KW-1185">Reference proteome</keyword>
<dbReference type="EMBL" id="JAPKMY010000010">
    <property type="protein sequence ID" value="MCX5469378.1"/>
    <property type="molecule type" value="Genomic_DNA"/>
</dbReference>
<organism evidence="2 3">
    <name type="scientific">Acinetobacter nematophilus</name>
    <dbReference type="NCBI Taxonomy" id="2994642"/>
    <lineage>
        <taxon>Bacteria</taxon>
        <taxon>Pseudomonadati</taxon>
        <taxon>Pseudomonadota</taxon>
        <taxon>Gammaproteobacteria</taxon>
        <taxon>Moraxellales</taxon>
        <taxon>Moraxellaceae</taxon>
        <taxon>Acinetobacter</taxon>
    </lineage>
</organism>
<accession>A0A9X3DW13</accession>
<dbReference type="AlphaFoldDB" id="A0A9X3DW13"/>
<evidence type="ECO:0000256" key="1">
    <source>
        <dbReference type="SAM" id="SignalP"/>
    </source>
</evidence>
<gene>
    <name evidence="2" type="ORF">OSH00_16770</name>
</gene>
<dbReference type="RefSeq" id="WP_266131380.1">
    <property type="nucleotide sequence ID" value="NZ_JAPKMY010000010.1"/>
</dbReference>
<evidence type="ECO:0000313" key="3">
    <source>
        <dbReference type="Proteomes" id="UP001146019"/>
    </source>
</evidence>
<sequence>MKKIALFLLSCVCFNVHADYNLLDYTNCSALDLKHAQIGLSLKDISEDYFYHTQKYSFLSVPIAKDNENYCLIINDKNKVIVDAIPKMISNLCGGMWDKKEHTPVWIDDTAGSRGSVTYFHYNSSDVLKNSNKNNTSEIKQQIAILQCQLASYTIDDVIELNDTAFYLYQFGYHQASLKILKKVIKLDPNRTVAYLNIADVYSALNNQRLAQQNYLIYANNMKKAGLAQQIPKRILKYL</sequence>
<dbReference type="Proteomes" id="UP001146019">
    <property type="component" value="Unassembled WGS sequence"/>
</dbReference>
<evidence type="ECO:0000313" key="2">
    <source>
        <dbReference type="EMBL" id="MCX5469378.1"/>
    </source>
</evidence>
<protein>
    <submittedName>
        <fullName evidence="2">Tetratricopeptide repeat protein</fullName>
    </submittedName>
</protein>
<proteinExistence type="predicted"/>
<feature type="signal peptide" evidence="1">
    <location>
        <begin position="1"/>
        <end position="18"/>
    </location>
</feature>
<keyword evidence="1" id="KW-0732">Signal</keyword>